<dbReference type="Gene3D" id="3.30.460.20">
    <property type="entry name" value="CorA soluble domain-like"/>
    <property type="match status" value="1"/>
</dbReference>
<dbReference type="OrthoDB" id="9803416at2"/>
<reference evidence="7 8" key="1">
    <citation type="submission" date="2014-12" db="EMBL/GenBank/DDBJ databases">
        <title>Comparative genomics of the lactic acid bacteria isolated from the honey bee gut.</title>
        <authorList>
            <person name="Ellegaard K.M."/>
            <person name="Tamarit D."/>
            <person name="Javelind E."/>
            <person name="Olofsson T."/>
            <person name="Andersson S.G."/>
            <person name="Vasquez A."/>
        </authorList>
    </citation>
    <scope>NUCLEOTIDE SEQUENCE [LARGE SCALE GENOMIC DNA]</scope>
    <source>
        <strain evidence="7 8">Hon2</strain>
    </source>
</reference>
<evidence type="ECO:0000313" key="7">
    <source>
        <dbReference type="EMBL" id="KJY48939.1"/>
    </source>
</evidence>
<dbReference type="SUPFAM" id="SSF143865">
    <property type="entry name" value="CorA soluble domain-like"/>
    <property type="match status" value="1"/>
</dbReference>
<keyword evidence="3 6" id="KW-0812">Transmembrane</keyword>
<dbReference type="RefSeq" id="WP_045922605.1">
    <property type="nucleotide sequence ID" value="NZ_JBHTHW010000003.1"/>
</dbReference>
<dbReference type="GO" id="GO:0046873">
    <property type="term" value="F:metal ion transmembrane transporter activity"/>
    <property type="evidence" value="ECO:0007669"/>
    <property type="project" value="InterPro"/>
</dbReference>
<keyword evidence="5 6" id="KW-0472">Membrane</keyword>
<dbReference type="CDD" id="cd12827">
    <property type="entry name" value="EcCorA_ZntB-like_u2"/>
    <property type="match status" value="1"/>
</dbReference>
<dbReference type="STRING" id="1218508.JG29_07590"/>
<comment type="caution">
    <text evidence="7">The sequence shown here is derived from an EMBL/GenBank/DDBJ whole genome shotgun (WGS) entry which is preliminary data.</text>
</comment>
<keyword evidence="8" id="KW-1185">Reference proteome</keyword>
<evidence type="ECO:0000313" key="8">
    <source>
        <dbReference type="Proteomes" id="UP000033695"/>
    </source>
</evidence>
<dbReference type="InterPro" id="IPR047199">
    <property type="entry name" value="CorA-like"/>
</dbReference>
<organism evidence="7 8">
    <name type="scientific">Bombilactobacillus mellis</name>
    <dbReference type="NCBI Taxonomy" id="1218508"/>
    <lineage>
        <taxon>Bacteria</taxon>
        <taxon>Bacillati</taxon>
        <taxon>Bacillota</taxon>
        <taxon>Bacilli</taxon>
        <taxon>Lactobacillales</taxon>
        <taxon>Lactobacillaceae</taxon>
        <taxon>Bombilactobacillus</taxon>
    </lineage>
</organism>
<feature type="transmembrane region" description="Helical" evidence="6">
    <location>
        <begin position="305"/>
        <end position="325"/>
    </location>
</feature>
<evidence type="ECO:0000256" key="6">
    <source>
        <dbReference type="SAM" id="Phobius"/>
    </source>
</evidence>
<dbReference type="PANTHER" id="PTHR47891:SF1">
    <property type="entry name" value="CORA-MAGNESIUM AND COBALT TRANSPORTER"/>
    <property type="match status" value="1"/>
</dbReference>
<evidence type="ECO:0000256" key="1">
    <source>
        <dbReference type="ARBA" id="ARBA00004141"/>
    </source>
</evidence>
<dbReference type="Proteomes" id="UP000033695">
    <property type="component" value="Unassembled WGS sequence"/>
</dbReference>
<gene>
    <name evidence="7" type="ORF">JG29_07590</name>
</gene>
<evidence type="ECO:0000256" key="4">
    <source>
        <dbReference type="ARBA" id="ARBA00022989"/>
    </source>
</evidence>
<feature type="transmembrane region" description="Helical" evidence="6">
    <location>
        <begin position="274"/>
        <end position="293"/>
    </location>
</feature>
<dbReference type="Pfam" id="PF01544">
    <property type="entry name" value="CorA"/>
    <property type="match status" value="1"/>
</dbReference>
<dbReference type="EMBL" id="JXBZ01000007">
    <property type="protein sequence ID" value="KJY48939.1"/>
    <property type="molecule type" value="Genomic_DNA"/>
</dbReference>
<dbReference type="InterPro" id="IPR002523">
    <property type="entry name" value="MgTranspt_CorA/ZnTranspt_ZntB"/>
</dbReference>
<dbReference type="GO" id="GO:0016020">
    <property type="term" value="C:membrane"/>
    <property type="evidence" value="ECO:0007669"/>
    <property type="project" value="UniProtKB-SubCell"/>
</dbReference>
<dbReference type="SUPFAM" id="SSF144083">
    <property type="entry name" value="Magnesium transport protein CorA, transmembrane region"/>
    <property type="match status" value="1"/>
</dbReference>
<dbReference type="InterPro" id="IPR045863">
    <property type="entry name" value="CorA_TM1_TM2"/>
</dbReference>
<sequence>MTKIIFKVMMALNNTKKEMDMSFMIKEYSLSDQFTIINANDITATDQKRLITDYQITHETINYALDNLERPRITFNELTQSYLMVIAIPSFHDELENMIQSVTLVANKQHIICFTTHYSQHVMKYISRFFNQNNNSQNIILELFAYLIQEISKEFLDVLKVFYDQQEKIEVEFHKRSRRATTITTLAELQSKITFGLTSASGNDDLIDQVKNIFRLPNQSRKINHHTRKQLEAAQIEANQVLKNFQLLNEIVQQLSGTYNNILNNETNDVMRYLTVYSLILTIPTIVVGFYGMNMHLPLAHGSWAWLYALIITIVLTIILIIDMIRRHFL</sequence>
<comment type="subcellular location">
    <subcellularLocation>
        <location evidence="1">Membrane</location>
        <topology evidence="1">Multi-pass membrane protein</topology>
    </subcellularLocation>
</comment>
<evidence type="ECO:0000256" key="5">
    <source>
        <dbReference type="ARBA" id="ARBA00023136"/>
    </source>
</evidence>
<keyword evidence="4 6" id="KW-1133">Transmembrane helix</keyword>
<dbReference type="PATRIC" id="fig|1218508.4.peg.777"/>
<protein>
    <submittedName>
        <fullName evidence="7">Uncharacterized protein</fullName>
    </submittedName>
</protein>
<evidence type="ECO:0000256" key="3">
    <source>
        <dbReference type="ARBA" id="ARBA00022692"/>
    </source>
</evidence>
<dbReference type="InterPro" id="IPR045861">
    <property type="entry name" value="CorA_cytoplasmic_dom"/>
</dbReference>
<dbReference type="AlphaFoldDB" id="A0A0F4KSI9"/>
<dbReference type="HOGENOM" id="CLU_007127_8_0_9"/>
<accession>A0A0F4KSI9</accession>
<dbReference type="PANTHER" id="PTHR47891">
    <property type="entry name" value="TRANSPORTER-RELATED"/>
    <property type="match status" value="1"/>
</dbReference>
<proteinExistence type="inferred from homology"/>
<comment type="similarity">
    <text evidence="2">Belongs to the CorA metal ion transporter (MIT) (TC 1.A.35) family.</text>
</comment>
<dbReference type="Gene3D" id="1.20.58.340">
    <property type="entry name" value="Magnesium transport protein CorA, transmembrane region"/>
    <property type="match status" value="2"/>
</dbReference>
<name>A0A0F4KSI9_9LACO</name>
<evidence type="ECO:0000256" key="2">
    <source>
        <dbReference type="ARBA" id="ARBA00009765"/>
    </source>
</evidence>